<dbReference type="InterPro" id="IPR008942">
    <property type="entry name" value="ENTH_VHS"/>
</dbReference>
<dbReference type="STRING" id="284811.Q750B1"/>
<dbReference type="PANTHER" id="PTHR12276:SF5">
    <property type="entry name" value="EPSIN-5"/>
    <property type="match status" value="1"/>
</dbReference>
<feature type="compositionally biased region" description="Low complexity" evidence="1">
    <location>
        <begin position="352"/>
        <end position="364"/>
    </location>
</feature>
<dbReference type="Proteomes" id="UP000000591">
    <property type="component" value="Chromosome VII"/>
</dbReference>
<dbReference type="FunCoup" id="Q750B1">
    <property type="interactions" value="112"/>
</dbReference>
<reference evidence="3 4" key="1">
    <citation type="journal article" date="2004" name="Science">
        <title>The Ashbya gossypii genome as a tool for mapping the ancient Saccharomyces cerevisiae genome.</title>
        <authorList>
            <person name="Dietrich F.S."/>
            <person name="Voegeli S."/>
            <person name="Brachat S."/>
            <person name="Lerch A."/>
            <person name="Gates K."/>
            <person name="Steiner S."/>
            <person name="Mohr C."/>
            <person name="Pohlmann R."/>
            <person name="Luedi P."/>
            <person name="Choi S."/>
            <person name="Wing R.A."/>
            <person name="Flavier A."/>
            <person name="Gaffney T.D."/>
            <person name="Philippsen P."/>
        </authorList>
    </citation>
    <scope>NUCLEOTIDE SEQUENCE [LARGE SCALE GENOMIC DNA]</scope>
    <source>
        <strain evidence="4">ATCC 10895 / CBS 109.51 / FGSC 9923 / NRRL Y-1056</strain>
    </source>
</reference>
<dbReference type="Gene3D" id="1.25.40.90">
    <property type="match status" value="1"/>
</dbReference>
<dbReference type="eggNOG" id="KOG2056">
    <property type="taxonomic scope" value="Eukaryota"/>
</dbReference>
<name>Q750B1_EREGS</name>
<feature type="compositionally biased region" description="Polar residues" evidence="1">
    <location>
        <begin position="239"/>
        <end position="249"/>
    </location>
</feature>
<dbReference type="AlphaFoldDB" id="Q750B1"/>
<dbReference type="EMBL" id="AE016820">
    <property type="protein sequence ID" value="AAS54535.1"/>
    <property type="molecule type" value="Genomic_DNA"/>
</dbReference>
<dbReference type="KEGG" id="ago:AGOS_AGR046C"/>
<dbReference type="GO" id="GO:0005768">
    <property type="term" value="C:endosome"/>
    <property type="evidence" value="ECO:0000318"/>
    <property type="project" value="GO_Central"/>
</dbReference>
<dbReference type="OMA" id="WRVVLKC"/>
<evidence type="ECO:0000256" key="1">
    <source>
        <dbReference type="SAM" id="MobiDB-lite"/>
    </source>
</evidence>
<dbReference type="PANTHER" id="PTHR12276">
    <property type="entry name" value="EPSIN/ENT-RELATED"/>
    <property type="match status" value="1"/>
</dbReference>
<dbReference type="SMART" id="SM00273">
    <property type="entry name" value="ENTH"/>
    <property type="match status" value="1"/>
</dbReference>
<dbReference type="OrthoDB" id="4033880at2759"/>
<dbReference type="GO" id="GO:0007015">
    <property type="term" value="P:actin filament organization"/>
    <property type="evidence" value="ECO:0000318"/>
    <property type="project" value="GO_Central"/>
</dbReference>
<keyword evidence="4" id="KW-1185">Reference proteome</keyword>
<dbReference type="GO" id="GO:0005886">
    <property type="term" value="C:plasma membrane"/>
    <property type="evidence" value="ECO:0000318"/>
    <property type="project" value="GO_Central"/>
</dbReference>
<evidence type="ECO:0000313" key="4">
    <source>
        <dbReference type="Proteomes" id="UP000000591"/>
    </source>
</evidence>
<dbReference type="GO" id="GO:0030276">
    <property type="term" value="F:clathrin binding"/>
    <property type="evidence" value="ECO:0000318"/>
    <property type="project" value="GO_Central"/>
</dbReference>
<dbReference type="HOGENOM" id="CLU_053889_0_0_1"/>
<feature type="compositionally biased region" description="Polar residues" evidence="1">
    <location>
        <begin position="314"/>
        <end position="338"/>
    </location>
</feature>
<dbReference type="RefSeq" id="NP_986711.1">
    <property type="nucleotide sequence ID" value="NM_211773.1"/>
</dbReference>
<dbReference type="GeneID" id="4623011"/>
<dbReference type="GO" id="GO:0005543">
    <property type="term" value="F:phospholipid binding"/>
    <property type="evidence" value="ECO:0000318"/>
    <property type="project" value="GO_Central"/>
</dbReference>
<feature type="domain" description="ENTH" evidence="2">
    <location>
        <begin position="25"/>
        <end position="184"/>
    </location>
</feature>
<feature type="compositionally biased region" description="Basic and acidic residues" evidence="1">
    <location>
        <begin position="251"/>
        <end position="280"/>
    </location>
</feature>
<dbReference type="InterPro" id="IPR013809">
    <property type="entry name" value="ENTH"/>
</dbReference>
<dbReference type="Pfam" id="PF01417">
    <property type="entry name" value="ENTH"/>
    <property type="match status" value="1"/>
</dbReference>
<accession>Q750B1</accession>
<dbReference type="PROSITE" id="PS50942">
    <property type="entry name" value="ENTH"/>
    <property type="match status" value="1"/>
</dbReference>
<sequence length="387" mass="43591">MDSLSKKISNLGIHDIRNAARFAQNVIIQYEPYQVDVRRATNTDSWGPTPKQMLKVMRHKNHVPMYLITEYTMKRLVDHMAKRPKNLYEKARKQYVNYGHEWRVVLKCLVVLEFLILNSSSGQELDQVLSCINTHKHILARDTMQFKVEFSSDGKMEVHERGIRKKCEQVLQYTEDAGYLKRVRAKHKQQSMQIHTSGSGYGLNASYNDNVVSIGDASSAGTYDLDDELEDYEPHKNNRTGSAEGNQRRASVLDEQRRQRRELLRERIKHSERQRKESAKQQEPIVDLLDLDDPQPPAPGGDISDDDDFGDFQSEGTPQPHGSSSAGSQPRNSANSMRTGPVDDLLNWGDKPSTSSSGSGTTPSAGNGKPAGQDAFAALFSYSKTHI</sequence>
<dbReference type="SUPFAM" id="SSF48464">
    <property type="entry name" value="ENTH/VHS domain"/>
    <property type="match status" value="1"/>
</dbReference>
<evidence type="ECO:0000259" key="2">
    <source>
        <dbReference type="PROSITE" id="PS50942"/>
    </source>
</evidence>
<proteinExistence type="predicted"/>
<reference evidence="4" key="2">
    <citation type="journal article" date="2013" name="G3 (Bethesda)">
        <title>Genomes of Ashbya fungi isolated from insects reveal four mating-type loci, numerous translocations, lack of transposons, and distinct gene duplications.</title>
        <authorList>
            <person name="Dietrich F.S."/>
            <person name="Voegeli S."/>
            <person name="Kuo S."/>
            <person name="Philippsen P."/>
        </authorList>
    </citation>
    <scope>GENOME REANNOTATION</scope>
    <source>
        <strain evidence="4">ATCC 10895 / CBS 109.51 / FGSC 9923 / NRRL Y-1056</strain>
    </source>
</reference>
<gene>
    <name evidence="3" type="ORF">AGOS_AGR046C</name>
</gene>
<dbReference type="InParanoid" id="Q750B1"/>
<feature type="region of interest" description="Disordered" evidence="1">
    <location>
        <begin position="231"/>
        <end position="372"/>
    </location>
</feature>
<dbReference type="GO" id="GO:0030125">
    <property type="term" value="C:clathrin vesicle coat"/>
    <property type="evidence" value="ECO:0000318"/>
    <property type="project" value="GO_Central"/>
</dbReference>
<protein>
    <submittedName>
        <fullName evidence="3">AGR046Cp</fullName>
    </submittedName>
</protein>
<dbReference type="GO" id="GO:0006897">
    <property type="term" value="P:endocytosis"/>
    <property type="evidence" value="ECO:0000318"/>
    <property type="project" value="GO_Central"/>
</dbReference>
<evidence type="ECO:0000313" key="3">
    <source>
        <dbReference type="EMBL" id="AAS54535.1"/>
    </source>
</evidence>
<organism evidence="3 4">
    <name type="scientific">Eremothecium gossypii (strain ATCC 10895 / CBS 109.51 / FGSC 9923 / NRRL Y-1056)</name>
    <name type="common">Yeast</name>
    <name type="synonym">Ashbya gossypii</name>
    <dbReference type="NCBI Taxonomy" id="284811"/>
    <lineage>
        <taxon>Eukaryota</taxon>
        <taxon>Fungi</taxon>
        <taxon>Dikarya</taxon>
        <taxon>Ascomycota</taxon>
        <taxon>Saccharomycotina</taxon>
        <taxon>Saccharomycetes</taxon>
        <taxon>Saccharomycetales</taxon>
        <taxon>Saccharomycetaceae</taxon>
        <taxon>Eremothecium</taxon>
    </lineage>
</organism>